<accession>A0A840NKP7</accession>
<dbReference type="RefSeq" id="WP_184479482.1">
    <property type="nucleotide sequence ID" value="NZ_JACHIV010000001.1"/>
</dbReference>
<protein>
    <submittedName>
        <fullName evidence="3">Pimeloyl-ACP methyl ester carboxylesterase</fullName>
    </submittedName>
</protein>
<dbReference type="SUPFAM" id="SSF53474">
    <property type="entry name" value="alpha/beta-Hydrolases"/>
    <property type="match status" value="1"/>
</dbReference>
<dbReference type="GO" id="GO:0016787">
    <property type="term" value="F:hydrolase activity"/>
    <property type="evidence" value="ECO:0007669"/>
    <property type="project" value="UniProtKB-KW"/>
</dbReference>
<proteinExistence type="predicted"/>
<dbReference type="InterPro" id="IPR000073">
    <property type="entry name" value="AB_hydrolase_1"/>
</dbReference>
<organism evidence="3 4">
    <name type="scientific">Saccharopolyspora gloriosae</name>
    <dbReference type="NCBI Taxonomy" id="455344"/>
    <lineage>
        <taxon>Bacteria</taxon>
        <taxon>Bacillati</taxon>
        <taxon>Actinomycetota</taxon>
        <taxon>Actinomycetes</taxon>
        <taxon>Pseudonocardiales</taxon>
        <taxon>Pseudonocardiaceae</taxon>
        <taxon>Saccharopolyspora</taxon>
    </lineage>
</organism>
<dbReference type="Gene3D" id="3.40.50.1820">
    <property type="entry name" value="alpha/beta hydrolase"/>
    <property type="match status" value="1"/>
</dbReference>
<keyword evidence="1" id="KW-0378">Hydrolase</keyword>
<evidence type="ECO:0000313" key="3">
    <source>
        <dbReference type="EMBL" id="MBB5069859.1"/>
    </source>
</evidence>
<dbReference type="PANTHER" id="PTHR43329">
    <property type="entry name" value="EPOXIDE HYDROLASE"/>
    <property type="match status" value="1"/>
</dbReference>
<keyword evidence="4" id="KW-1185">Reference proteome</keyword>
<dbReference type="InterPro" id="IPR000639">
    <property type="entry name" value="Epox_hydrolase-like"/>
</dbReference>
<dbReference type="Proteomes" id="UP000580474">
    <property type="component" value="Unassembled WGS sequence"/>
</dbReference>
<dbReference type="PRINTS" id="PR00412">
    <property type="entry name" value="EPOXHYDRLASE"/>
</dbReference>
<dbReference type="AlphaFoldDB" id="A0A840NKP7"/>
<feature type="domain" description="AB hydrolase-1" evidence="2">
    <location>
        <begin position="33"/>
        <end position="275"/>
    </location>
</feature>
<reference evidence="3 4" key="1">
    <citation type="submission" date="2020-08" db="EMBL/GenBank/DDBJ databases">
        <title>Sequencing the genomes of 1000 actinobacteria strains.</title>
        <authorList>
            <person name="Klenk H.-P."/>
        </authorList>
    </citation>
    <scope>NUCLEOTIDE SEQUENCE [LARGE SCALE GENOMIC DNA]</scope>
    <source>
        <strain evidence="3 4">DSM 45582</strain>
    </source>
</reference>
<evidence type="ECO:0000313" key="4">
    <source>
        <dbReference type="Proteomes" id="UP000580474"/>
    </source>
</evidence>
<gene>
    <name evidence="3" type="ORF">BJ969_002947</name>
</gene>
<name>A0A840NKP7_9PSEU</name>
<evidence type="ECO:0000256" key="1">
    <source>
        <dbReference type="ARBA" id="ARBA00022801"/>
    </source>
</evidence>
<dbReference type="EMBL" id="JACHIV010000001">
    <property type="protein sequence ID" value="MBB5069859.1"/>
    <property type="molecule type" value="Genomic_DNA"/>
</dbReference>
<dbReference type="Pfam" id="PF00561">
    <property type="entry name" value="Abhydrolase_1"/>
    <property type="match status" value="1"/>
</dbReference>
<comment type="caution">
    <text evidence="3">The sequence shown here is derived from an EMBL/GenBank/DDBJ whole genome shotgun (WGS) entry which is preliminary data.</text>
</comment>
<dbReference type="InterPro" id="IPR029058">
    <property type="entry name" value="AB_hydrolase_fold"/>
</dbReference>
<sequence>MAEPALLEVAGVTHRYVQVGGLRVHVAEAGDGPPLVLLHGWPQHWYLWRHQIPELAKHYRVIAPDLRGHGWTDAPATGYDKDNLAADLIGLLDALGLDRVRLVGHDWGGWVGFLACMRASERFERFLALNIAHPWPSMSPAAVRSLWRFWYQVVVGSPLGALLIRRTPFISRGVLGTIKGGALSRRDRAAFAERWRIPARARASVALYRTFLLRELPQVRRGKYRRTPMSTEARLVFGTADPAISPSLLEGYERYAERMDLRWVPGAGHFIVDEQPERVLAEIQEFMAD</sequence>
<evidence type="ECO:0000259" key="2">
    <source>
        <dbReference type="Pfam" id="PF00561"/>
    </source>
</evidence>